<dbReference type="Proteomes" id="UP001164693">
    <property type="component" value="Chromosome"/>
</dbReference>
<evidence type="ECO:0000313" key="3">
    <source>
        <dbReference type="Proteomes" id="UP001164693"/>
    </source>
</evidence>
<dbReference type="PANTHER" id="PTHR33121">
    <property type="entry name" value="CYCLIC DI-GMP PHOSPHODIESTERASE PDEF"/>
    <property type="match status" value="1"/>
</dbReference>
<evidence type="ECO:0000259" key="1">
    <source>
        <dbReference type="PROSITE" id="PS50883"/>
    </source>
</evidence>
<dbReference type="RefSeq" id="WP_269443314.1">
    <property type="nucleotide sequence ID" value="NZ_CP097463.1"/>
</dbReference>
<name>A0ABY7JWK4_9ACTN</name>
<dbReference type="CDD" id="cd01948">
    <property type="entry name" value="EAL"/>
    <property type="match status" value="1"/>
</dbReference>
<dbReference type="Pfam" id="PF00563">
    <property type="entry name" value="EAL"/>
    <property type="match status" value="1"/>
</dbReference>
<dbReference type="SMART" id="SM00052">
    <property type="entry name" value="EAL"/>
    <property type="match status" value="1"/>
</dbReference>
<dbReference type="PROSITE" id="PS50883">
    <property type="entry name" value="EAL"/>
    <property type="match status" value="1"/>
</dbReference>
<protein>
    <submittedName>
        <fullName evidence="2">EAL domain-containing protein</fullName>
    </submittedName>
</protein>
<accession>A0ABY7JWK4</accession>
<dbReference type="PANTHER" id="PTHR33121:SF76">
    <property type="entry name" value="SIGNALING PROTEIN"/>
    <property type="match status" value="1"/>
</dbReference>
<evidence type="ECO:0000313" key="2">
    <source>
        <dbReference type="EMBL" id="WAX56779.1"/>
    </source>
</evidence>
<dbReference type="EMBL" id="CP097463">
    <property type="protein sequence ID" value="WAX56779.1"/>
    <property type="molecule type" value="Genomic_DNA"/>
</dbReference>
<dbReference type="InterPro" id="IPR050706">
    <property type="entry name" value="Cyclic-di-GMP_PDE-like"/>
</dbReference>
<dbReference type="InterPro" id="IPR001633">
    <property type="entry name" value="EAL_dom"/>
</dbReference>
<feature type="domain" description="EAL" evidence="1">
    <location>
        <begin position="13"/>
        <end position="262"/>
    </location>
</feature>
<keyword evidence="3" id="KW-1185">Reference proteome</keyword>
<proteinExistence type="predicted"/>
<sequence>MTQLNVLAPPVRGTTAQDRIIDAIIDARRIRTVFQPIVHLESATVIGFEALTRGPAGTELEAPVALLAAAERVGRRVELDWLCRVQALQLAADAALPAELTWFVNVEHAGLAATCPPPLMATFTETLARLHVVFEVVERRDGTSMSALMRGSERARRDGCGIAMDDVGADSHALAMLESLRPDVVKLDLSLIQSPLRATGRSIAAAVRAYAARTGAVILAEGIETIADAHRAKRLGATHAQGFGYGRPGRLPVTVPAPGHLALRRPHRALLAAQ</sequence>
<dbReference type="SUPFAM" id="SSF141868">
    <property type="entry name" value="EAL domain-like"/>
    <property type="match status" value="1"/>
</dbReference>
<reference evidence="2" key="1">
    <citation type="submission" date="2022-05" db="EMBL/GenBank/DDBJ databases">
        <title>Jatrophihabitans sp. SB3-54 whole genome sequence.</title>
        <authorList>
            <person name="Suh M.K."/>
            <person name="Eom M.K."/>
            <person name="Kim J.S."/>
            <person name="Kim H.S."/>
            <person name="Do H.E."/>
            <person name="Shin Y.K."/>
            <person name="Lee J.-S."/>
        </authorList>
    </citation>
    <scope>NUCLEOTIDE SEQUENCE</scope>
    <source>
        <strain evidence="2">SB3-54</strain>
    </source>
</reference>
<dbReference type="InterPro" id="IPR035919">
    <property type="entry name" value="EAL_sf"/>
</dbReference>
<gene>
    <name evidence="2" type="ORF">M6B22_19970</name>
</gene>
<organism evidence="2 3">
    <name type="scientific">Jatrophihabitans cynanchi</name>
    <dbReference type="NCBI Taxonomy" id="2944128"/>
    <lineage>
        <taxon>Bacteria</taxon>
        <taxon>Bacillati</taxon>
        <taxon>Actinomycetota</taxon>
        <taxon>Actinomycetes</taxon>
        <taxon>Jatrophihabitantales</taxon>
        <taxon>Jatrophihabitantaceae</taxon>
        <taxon>Jatrophihabitans</taxon>
    </lineage>
</organism>
<dbReference type="Gene3D" id="3.20.20.450">
    <property type="entry name" value="EAL domain"/>
    <property type="match status" value="1"/>
</dbReference>